<comment type="caution">
    <text evidence="2">The sequence shown here is derived from an EMBL/GenBank/DDBJ whole genome shotgun (WGS) entry which is preliminary data.</text>
</comment>
<protein>
    <submittedName>
        <fullName evidence="2">Acyl-CoA reductase</fullName>
    </submittedName>
</protein>
<sequence>MELQQRINAFSLLGQQLRDYVDANQGNHRETDEKLDLALERSSHANGWFKRESLLFALRQWGQLLTIDNLENWTDPYTFTKTPHYKTVGVVAAGNIPLVGFHDLLAVLISGSNLNMRQSRNDKFLLPALVSILESVEPAFKGRVKFTEDKLQDFDAVIATGSNNTARYFDYYFGRYPHIIRRNRNGVAVLDGTETSEQLEGLAEDIFRYFGLGCRNVSKLFVPENYNFDAFFQAMYSKRSVIDHHKYMNNYDYNKAVYLMSDIPLLDNEFMLLKQDEGYSSPIGVVFHESYQNQDQLANKLMEDKEHIQCVVSGLKLDGALDFGQAQQPGLDNYADGVDTVDFVLNTSR</sequence>
<dbReference type="InterPro" id="IPR016161">
    <property type="entry name" value="Ald_DH/histidinol_DH"/>
</dbReference>
<dbReference type="EMBL" id="MQUB01000001">
    <property type="protein sequence ID" value="PQB04474.1"/>
    <property type="molecule type" value="Genomic_DNA"/>
</dbReference>
<dbReference type="RefSeq" id="WP_104812400.1">
    <property type="nucleotide sequence ID" value="NZ_MQUB01000001.1"/>
</dbReference>
<organism evidence="2 3">
    <name type="scientific">Aureitalea marina</name>
    <dbReference type="NCBI Taxonomy" id="930804"/>
    <lineage>
        <taxon>Bacteria</taxon>
        <taxon>Pseudomonadati</taxon>
        <taxon>Bacteroidota</taxon>
        <taxon>Flavobacteriia</taxon>
        <taxon>Flavobacteriales</taxon>
        <taxon>Flavobacteriaceae</taxon>
        <taxon>Aureitalea</taxon>
    </lineage>
</organism>
<dbReference type="GO" id="GO:0003995">
    <property type="term" value="F:acyl-CoA dehydrogenase activity"/>
    <property type="evidence" value="ECO:0007669"/>
    <property type="project" value="InterPro"/>
</dbReference>
<dbReference type="InterPro" id="IPR008670">
    <property type="entry name" value="CoA_reduct_LuxC"/>
</dbReference>
<reference evidence="2 3" key="1">
    <citation type="submission" date="2016-11" db="EMBL/GenBank/DDBJ databases">
        <title>Trade-off between light-utilization and light-protection in marine flavobacteria.</title>
        <authorList>
            <person name="Kumagai Y."/>
        </authorList>
    </citation>
    <scope>NUCLEOTIDE SEQUENCE [LARGE SCALE GENOMIC DNA]</scope>
    <source>
        <strain evidence="2 3">NBRC 107741</strain>
    </source>
</reference>
<keyword evidence="3" id="KW-1185">Reference proteome</keyword>
<evidence type="ECO:0000313" key="3">
    <source>
        <dbReference type="Proteomes" id="UP000239800"/>
    </source>
</evidence>
<proteinExistence type="predicted"/>
<dbReference type="SUPFAM" id="SSF53720">
    <property type="entry name" value="ALDH-like"/>
    <property type="match status" value="1"/>
</dbReference>
<name>A0A2S7KPB3_9FLAO</name>
<dbReference type="GO" id="GO:0008218">
    <property type="term" value="P:bioluminescence"/>
    <property type="evidence" value="ECO:0007669"/>
    <property type="project" value="InterPro"/>
</dbReference>
<evidence type="ECO:0000256" key="1">
    <source>
        <dbReference type="ARBA" id="ARBA00022857"/>
    </source>
</evidence>
<evidence type="ECO:0000313" key="2">
    <source>
        <dbReference type="EMBL" id="PQB04474.1"/>
    </source>
</evidence>
<dbReference type="OrthoDB" id="1522941at2"/>
<keyword evidence="1" id="KW-0521">NADP</keyword>
<accession>A0A2S7KPB3</accession>
<dbReference type="Pfam" id="PF05893">
    <property type="entry name" value="LuxC"/>
    <property type="match status" value="1"/>
</dbReference>
<dbReference type="Proteomes" id="UP000239800">
    <property type="component" value="Unassembled WGS sequence"/>
</dbReference>
<gene>
    <name evidence="2" type="ORF">BST85_05840</name>
</gene>
<dbReference type="AlphaFoldDB" id="A0A2S7KPB3"/>